<dbReference type="GO" id="GO:0042025">
    <property type="term" value="C:host cell nucleus"/>
    <property type="evidence" value="ECO:0007669"/>
    <property type="project" value="UniProtKB-SubCell"/>
</dbReference>
<dbReference type="InterPro" id="IPR000236">
    <property type="entry name" value="Transactivation_prot_X"/>
</dbReference>
<comment type="similarity">
    <text evidence="1">Belongs to the orthohepadnavirus protein X family.</text>
</comment>
<organism evidence="3 4">
    <name type="scientific">Hepatitis B virus</name>
    <name type="common">HBV</name>
    <dbReference type="NCBI Taxonomy" id="10407"/>
    <lineage>
        <taxon>Viruses</taxon>
        <taxon>Riboviria</taxon>
        <taxon>Pararnavirae</taxon>
        <taxon>Artverviricota</taxon>
        <taxon>Revtraviricetes</taxon>
        <taxon>Blubervirales</taxon>
        <taxon>Hepadnaviridae</taxon>
        <taxon>Orthohepadnavirus</taxon>
        <taxon>Orthohepadnavirus hominoidei</taxon>
    </lineage>
</organism>
<proteinExistence type="inferred from homology"/>
<dbReference type="GO" id="GO:0033650">
    <property type="term" value="C:host cell mitochondrion"/>
    <property type="evidence" value="ECO:0007669"/>
    <property type="project" value="UniProtKB-SubCell"/>
</dbReference>
<keyword evidence="1" id="KW-1035">Host cytoplasm</keyword>
<sequence length="154" mass="16272">MAGPMGSRPEPPRGRPCIRRIGGETRGGPVSGPSGPFPSRCPCGAPGAPGAPRSSRGLPLCACSSAGPCTLRFTHADRPETAVNPHQVFPQVVQKRTTGGSAASKTDLQAYRPTLKVKEWKEWEKEGRGRILVLGGCRHKLVCVPAPCNFFTSA</sequence>
<evidence type="ECO:0000256" key="1">
    <source>
        <dbReference type="RuleBase" id="RU361181"/>
    </source>
</evidence>
<dbReference type="GO" id="GO:0019079">
    <property type="term" value="P:viral genome replication"/>
    <property type="evidence" value="ECO:0007669"/>
    <property type="project" value="InterPro"/>
</dbReference>
<dbReference type="EMBL" id="KC774351">
    <property type="protein sequence ID" value="AHI14829.1"/>
    <property type="molecule type" value="Genomic_DNA"/>
</dbReference>
<evidence type="ECO:0000256" key="2">
    <source>
        <dbReference type="SAM" id="MobiDB-lite"/>
    </source>
</evidence>
<name>A0A067YV02_HBV</name>
<evidence type="ECO:0000313" key="4">
    <source>
        <dbReference type="Proteomes" id="UP000101120"/>
    </source>
</evidence>
<feature type="compositionally biased region" description="Low complexity" evidence="2">
    <location>
        <begin position="31"/>
        <end position="55"/>
    </location>
</feature>
<keyword evidence="1" id="KW-1045">Host mitochondrion</keyword>
<keyword evidence="1" id="KW-1048">Host nucleus</keyword>
<protein>
    <recommendedName>
        <fullName evidence="1">Protein X</fullName>
    </recommendedName>
    <alternativeName>
        <fullName evidence="1">HBx</fullName>
    </alternativeName>
    <alternativeName>
        <fullName evidence="1">Peptide X</fullName>
    </alternativeName>
    <alternativeName>
        <fullName evidence="1">pX</fullName>
    </alternativeName>
</protein>
<evidence type="ECO:0000313" key="3">
    <source>
        <dbReference type="EMBL" id="AHI14829.1"/>
    </source>
</evidence>
<reference evidence="3 4" key="1">
    <citation type="journal article" date="2014" name="Virol. J.">
        <title>A description of the hepatitis B virus genomic background in a high-prevalence area in China.</title>
        <authorList>
            <person name="Chen X."/>
            <person name="Gao J."/>
            <person name="Ji Z."/>
            <person name="Zhang W."/>
            <person name="Zhang L."/>
            <person name="Xu R."/>
            <person name="Zhang J."/>
            <person name="Li F."/>
            <person name="Li S."/>
            <person name="Hu S."/>
            <person name="Shang L."/>
            <person name="Shao Z."/>
            <person name="Yan Y."/>
        </authorList>
    </citation>
    <scope>NUCLEOTIDE SEQUENCE [LARGE SCALE GENOMIC DNA]</scope>
    <source>
        <strain evidence="3">Cyc1031</strain>
    </source>
</reference>
<dbReference type="Proteomes" id="UP000101120">
    <property type="component" value="Genome"/>
</dbReference>
<organismHost>
    <name type="scientific">Pan troglodytes</name>
    <name type="common">Chimpanzee</name>
    <dbReference type="NCBI Taxonomy" id="9598"/>
</organismHost>
<feature type="region of interest" description="Disordered" evidence="2">
    <location>
        <begin position="1"/>
        <end position="55"/>
    </location>
</feature>
<keyword evidence="1" id="KW-0945">Host-virus interaction</keyword>
<dbReference type="Pfam" id="PF00739">
    <property type="entry name" value="X"/>
    <property type="match status" value="1"/>
</dbReference>
<comment type="subunit">
    <text evidence="1">May form homodimer.</text>
</comment>
<accession>A0A067YV02</accession>
<comment type="subcellular location">
    <subcellularLocation>
        <location evidence="1">Host cytoplasm</location>
    </subcellularLocation>
    <subcellularLocation>
        <location evidence="1">Host nucleus</location>
    </subcellularLocation>
    <subcellularLocation>
        <location evidence="1">Host mitochondrion</location>
    </subcellularLocation>
</comment>
<organismHost>
    <name type="scientific">Homo sapiens</name>
    <name type="common">Human</name>
    <dbReference type="NCBI Taxonomy" id="9606"/>
</organismHost>
<comment type="function">
    <text evidence="1">Multifunctional protein that may modulate protein degradation pathways, apoptosis, transcription, signal transduction, cell cycle progress, and genetic stability by directly or indirectly interacting with host factors.</text>
</comment>
<gene>
    <name evidence="1 3" type="primary">X</name>
</gene>